<dbReference type="InterPro" id="IPR018964">
    <property type="entry name" value="Phage_phiJL001_Gp84_C"/>
</dbReference>
<evidence type="ECO:0000259" key="1">
    <source>
        <dbReference type="Pfam" id="PF09356"/>
    </source>
</evidence>
<dbReference type="InterPro" id="IPR011928">
    <property type="entry name" value="Phage_phiJL001_Gp84"/>
</dbReference>
<dbReference type="Proteomes" id="UP000283469">
    <property type="component" value="Unassembled WGS sequence"/>
</dbReference>
<name>A0A418YWN3_9SPHN</name>
<reference evidence="2 3" key="1">
    <citation type="submission" date="2018-08" db="EMBL/GenBank/DDBJ databases">
        <title>Sphingobium sp. EO9.</title>
        <authorList>
            <person name="Park Y."/>
            <person name="Kim K.H."/>
            <person name="Jeon C.O."/>
        </authorList>
    </citation>
    <scope>NUCLEOTIDE SEQUENCE [LARGE SCALE GENOMIC DNA]</scope>
    <source>
        <strain evidence="2 3">EO9</strain>
    </source>
</reference>
<dbReference type="Pfam" id="PF09356">
    <property type="entry name" value="Phage_BR0599"/>
    <property type="match status" value="1"/>
</dbReference>
<dbReference type="Pfam" id="PF09931">
    <property type="entry name" value="Phage_phiJL001_Gp84_N"/>
    <property type="match status" value="1"/>
</dbReference>
<sequence length="269" mass="27678">MIEALEQPLVTLAFCWRIERRDGVTIGLTSHDRDLVIGGLTYRAAPGMTPSAIRSGIGLEGEDSDLAGALSSDAISEADLMAGRWDGAALELWLTHWEAPGDLWLSLARGEIGAVARKGAAFSAELIGAAAVMGAAVAPSTSPDCRASLGDRACRVDLAGRRRVVAVAGVEGAEVAVTGLVAGHYAFGTLRWLGGANAGLVQAVVDNGADGVTLADPPAFAVMAGTLALLTEGCDRQMATCAGRFGNGVNFRGEPYLPGMDLLTRYPGA</sequence>
<protein>
    <submittedName>
        <fullName evidence="2">DUF2163 domain-containing protein</fullName>
    </submittedName>
</protein>
<dbReference type="AlphaFoldDB" id="A0A418YWN3"/>
<organism evidence="2 3">
    <name type="scientific">Sphingobium terrigena</name>
    <dbReference type="NCBI Taxonomy" id="2304063"/>
    <lineage>
        <taxon>Bacteria</taxon>
        <taxon>Pseudomonadati</taxon>
        <taxon>Pseudomonadota</taxon>
        <taxon>Alphaproteobacteria</taxon>
        <taxon>Sphingomonadales</taxon>
        <taxon>Sphingomonadaceae</taxon>
        <taxon>Sphingobium</taxon>
    </lineage>
</organism>
<dbReference type="NCBIfam" id="TIGR02218">
    <property type="entry name" value="phg_TIGR02218"/>
    <property type="match status" value="1"/>
</dbReference>
<evidence type="ECO:0000313" key="2">
    <source>
        <dbReference type="EMBL" id="RJG56824.1"/>
    </source>
</evidence>
<accession>A0A418YWN3</accession>
<comment type="caution">
    <text evidence="2">The sequence shown here is derived from an EMBL/GenBank/DDBJ whole genome shotgun (WGS) entry which is preliminary data.</text>
</comment>
<dbReference type="EMBL" id="QVRA01000003">
    <property type="protein sequence ID" value="RJG56824.1"/>
    <property type="molecule type" value="Genomic_DNA"/>
</dbReference>
<keyword evidence="3" id="KW-1185">Reference proteome</keyword>
<evidence type="ECO:0000313" key="3">
    <source>
        <dbReference type="Proteomes" id="UP000283469"/>
    </source>
</evidence>
<feature type="domain" description="Bacteriophage phiJL001 Gp84 C-terminal" evidence="1">
    <location>
        <begin position="183"/>
        <end position="261"/>
    </location>
</feature>
<gene>
    <name evidence="2" type="ORF">D0Z70_05125</name>
</gene>
<proteinExistence type="predicted"/>
<dbReference type="OrthoDB" id="1633386at2"/>